<comment type="caution">
    <text evidence="2">The sequence shown here is derived from an EMBL/GenBank/DDBJ whole genome shotgun (WGS) entry which is preliminary data.</text>
</comment>
<reference evidence="2 3" key="1">
    <citation type="submission" date="2019-08" db="EMBL/GenBank/DDBJ databases">
        <title>Genome of Luteibaculum oceani JCM 18817.</title>
        <authorList>
            <person name="Bowman J.P."/>
        </authorList>
    </citation>
    <scope>NUCLEOTIDE SEQUENCE [LARGE SCALE GENOMIC DNA]</scope>
    <source>
        <strain evidence="2 3">JCM 18817</strain>
    </source>
</reference>
<name>A0A5C6V218_9FLAO</name>
<dbReference type="Pfam" id="PF07969">
    <property type="entry name" value="Amidohydro_3"/>
    <property type="match status" value="1"/>
</dbReference>
<dbReference type="RefSeq" id="WP_147014898.1">
    <property type="nucleotide sequence ID" value="NZ_VORB01000007.1"/>
</dbReference>
<dbReference type="InterPro" id="IPR013108">
    <property type="entry name" value="Amidohydro_3"/>
</dbReference>
<dbReference type="Gene3D" id="3.20.20.140">
    <property type="entry name" value="Metal-dependent hydrolases"/>
    <property type="match status" value="1"/>
</dbReference>
<evidence type="ECO:0000313" key="3">
    <source>
        <dbReference type="Proteomes" id="UP000321168"/>
    </source>
</evidence>
<keyword evidence="3" id="KW-1185">Reference proteome</keyword>
<dbReference type="PANTHER" id="PTHR22642">
    <property type="entry name" value="IMIDAZOLONEPROPIONASE"/>
    <property type="match status" value="1"/>
</dbReference>
<dbReference type="InterPro" id="IPR032466">
    <property type="entry name" value="Metal_Hydrolase"/>
</dbReference>
<dbReference type="SUPFAM" id="SSF51556">
    <property type="entry name" value="Metallo-dependent hydrolases"/>
    <property type="match status" value="1"/>
</dbReference>
<proteinExistence type="predicted"/>
<protein>
    <submittedName>
        <fullName evidence="2">Amidohydrolase</fullName>
    </submittedName>
</protein>
<gene>
    <name evidence="2" type="ORF">FRX97_09090</name>
</gene>
<feature type="domain" description="Amidohydrolase 3" evidence="1">
    <location>
        <begin position="70"/>
        <end position="536"/>
    </location>
</feature>
<evidence type="ECO:0000259" key="1">
    <source>
        <dbReference type="Pfam" id="PF07969"/>
    </source>
</evidence>
<dbReference type="CDD" id="cd01300">
    <property type="entry name" value="YtcJ_like"/>
    <property type="match status" value="1"/>
</dbReference>
<sequence>MNKIVFTLLVLCTVGCGFKSEKADLIIHNAKIYSLDEQNSVHQAIAIRGDSIVALGAEREILNKFSGKQIDAKGATLYPGFIDAHSHLYGYSLTQIQLDLKGVKSESEMLAKIAAFKKANPTLKAITGRGWDESEWPTKKLPSRTRIDSIVPNIPLLLGRVDGHSAIVNKAALDLADFNSETTIEGGYVDYNNGILKEVAVQVVADKLPFNITDFDKLINRGANNCIEAGLTTVCDAGLPLEVLKNYQDLAAKGNLPVRLYAMAEPSQENFHYYKTQGTVDEPFFKQYAVKAYADGSLGSRSAALIGDYHDDEGNSGILTTSPDSLEKIAELCDALGLQLNTHCIGDRALNVTLNAYSKFLKPNNDKRWRIEHVQVVQESDLDLFGKLGVVPSVQPTHATSDAKWAAERLGPNRLNLSYAYQTLTKQLGWIALGTDFPVEDIDPIATFYSAVFREDIGGKLNEKFLAEEALTREQALRGITIWAALSMHMEDEVGSLETGKKADLVLLNTDLLEANPEAIKNTSVLLTIIGGKVVFKK</sequence>
<dbReference type="InterPro" id="IPR033932">
    <property type="entry name" value="YtcJ-like"/>
</dbReference>
<evidence type="ECO:0000313" key="2">
    <source>
        <dbReference type="EMBL" id="TXC78476.1"/>
    </source>
</evidence>
<organism evidence="2 3">
    <name type="scientific">Luteibaculum oceani</name>
    <dbReference type="NCBI Taxonomy" id="1294296"/>
    <lineage>
        <taxon>Bacteria</taxon>
        <taxon>Pseudomonadati</taxon>
        <taxon>Bacteroidota</taxon>
        <taxon>Flavobacteriia</taxon>
        <taxon>Flavobacteriales</taxon>
        <taxon>Luteibaculaceae</taxon>
        <taxon>Luteibaculum</taxon>
    </lineage>
</organism>
<dbReference type="GO" id="GO:0016810">
    <property type="term" value="F:hydrolase activity, acting on carbon-nitrogen (but not peptide) bonds"/>
    <property type="evidence" value="ECO:0007669"/>
    <property type="project" value="InterPro"/>
</dbReference>
<accession>A0A5C6V218</accession>
<dbReference type="EMBL" id="VORB01000007">
    <property type="protein sequence ID" value="TXC78476.1"/>
    <property type="molecule type" value="Genomic_DNA"/>
</dbReference>
<dbReference type="Gene3D" id="3.10.310.70">
    <property type="match status" value="1"/>
</dbReference>
<keyword evidence="2" id="KW-0378">Hydrolase</keyword>
<dbReference type="PANTHER" id="PTHR22642:SF2">
    <property type="entry name" value="PROTEIN LONG AFTER FAR-RED 3"/>
    <property type="match status" value="1"/>
</dbReference>
<dbReference type="AlphaFoldDB" id="A0A5C6V218"/>
<dbReference type="Gene3D" id="2.30.40.10">
    <property type="entry name" value="Urease, subunit C, domain 1"/>
    <property type="match status" value="1"/>
</dbReference>
<dbReference type="Proteomes" id="UP000321168">
    <property type="component" value="Unassembled WGS sequence"/>
</dbReference>
<dbReference type="OrthoDB" id="9767366at2"/>
<dbReference type="InterPro" id="IPR011059">
    <property type="entry name" value="Metal-dep_hydrolase_composite"/>
</dbReference>
<dbReference type="SUPFAM" id="SSF51338">
    <property type="entry name" value="Composite domain of metallo-dependent hydrolases"/>
    <property type="match status" value="1"/>
</dbReference>